<feature type="region of interest" description="Disordered" evidence="2">
    <location>
        <begin position="329"/>
        <end position="350"/>
    </location>
</feature>
<feature type="region of interest" description="Disordered" evidence="2">
    <location>
        <begin position="27"/>
        <end position="49"/>
    </location>
</feature>
<feature type="coiled-coil region" evidence="1">
    <location>
        <begin position="828"/>
        <end position="905"/>
    </location>
</feature>
<feature type="region of interest" description="Disordered" evidence="2">
    <location>
        <begin position="590"/>
        <end position="615"/>
    </location>
</feature>
<proteinExistence type="predicted"/>
<keyword evidence="1" id="KW-0175">Coiled coil</keyword>
<sequence>MAALPQEPLAAAAATMMPVRTVPVLPPESSVEWEPQQEGAQATEAPTRAWPPVPVAPPPEELALGGGSQLASLARGVEMHVQQLNAACVERWGYPAGVDSEQILREVASFRQAMQERLSQLRPEQDASAGTVHEALRQSLSSAQRRCASLNEDMLRVADANEELMSSMQTVKATNRRLADQLQTQGDEIAQLTKLRLVDEERIDELSQRNREECLRWRADLEERIRSSEAEVAALYQDRRASLVAKLQEVRRGLRLLTPRLQGLRRLQAAAASEARAGLAEWRSDVFERIAGRLAERFASQRRADEGRLLQLDDEIHAKSAKLAFEREARQREANAHRQRESELAAEGRELAGRAEGELARLRAELTAAETLREAEARGAEQDRQAVCRRLRELVTSTASLDVQLESLRGTALALEEQRVRKEAERQRLDEELHAAKQRLQRSDEALEKAVANNEELRRQMEAQRAQAHASRSRAIGDCSQQAEAELAGLVTNQRRESLALAERMQGLEQELAARAAEAARLQLTTESKGAERAALQRECALWRAQEELAASLRAEVERDFTEAKEEWDRQLQQLQAQSTALTDRQLAMEDELRSSQGAANDFRRSAGQQAAKTQAEATALEAKVQEANEALGTTKRALQEKVSMLAAVRSEAGSLRAKAALARDDLERQLMQLAEDGRRARERLLTEAGAERQRAQRAELECEELRRVGQTAFEEAQTEPRAQVATMERELQDLRDKHNAEKCQLGMTFETNRKQLDSMEVDLTRMKDLLEEAERQLQAETAALQTAREARKMREEELEKDLASERERLAASWARQGRRAATAAACGEEQARQRKEVERLAAECEQEAREGEMELENLRKQCAGVLAARKDVMRDELERQSQVLEAAELENRRLRRSVAGMRSSSPTGAAGAAAVAAAGASASGGFAAVGSTHGVAAGHDVAAGAVGATTTGEPKARYSIEDSRWDVQDSIGRMQWHTDRLRRELHQQQRPGGALAW</sequence>
<protein>
    <submittedName>
        <fullName evidence="3">Uncharacterized protein</fullName>
    </submittedName>
</protein>
<evidence type="ECO:0000256" key="1">
    <source>
        <dbReference type="SAM" id="Coils"/>
    </source>
</evidence>
<feature type="coiled-coil region" evidence="1">
    <location>
        <begin position="405"/>
        <end position="525"/>
    </location>
</feature>
<organism evidence="3">
    <name type="scientific">Alexandrium monilatum</name>
    <dbReference type="NCBI Taxonomy" id="311494"/>
    <lineage>
        <taxon>Eukaryota</taxon>
        <taxon>Sar</taxon>
        <taxon>Alveolata</taxon>
        <taxon>Dinophyceae</taxon>
        <taxon>Gonyaulacales</taxon>
        <taxon>Pyrocystaceae</taxon>
        <taxon>Alexandrium</taxon>
    </lineage>
</organism>
<dbReference type="AlphaFoldDB" id="A0A7S4QUI8"/>
<evidence type="ECO:0000313" key="3">
    <source>
        <dbReference type="EMBL" id="CAE4592762.1"/>
    </source>
</evidence>
<gene>
    <name evidence="3" type="ORF">AMON00008_LOCUS25091</name>
</gene>
<accession>A0A7S4QUI8</accession>
<dbReference type="EMBL" id="HBNR01036463">
    <property type="protein sequence ID" value="CAE4592762.1"/>
    <property type="molecule type" value="Transcribed_RNA"/>
</dbReference>
<reference evidence="3" key="1">
    <citation type="submission" date="2021-01" db="EMBL/GenBank/DDBJ databases">
        <authorList>
            <person name="Corre E."/>
            <person name="Pelletier E."/>
            <person name="Niang G."/>
            <person name="Scheremetjew M."/>
            <person name="Finn R."/>
            <person name="Kale V."/>
            <person name="Holt S."/>
            <person name="Cochrane G."/>
            <person name="Meng A."/>
            <person name="Brown T."/>
            <person name="Cohen L."/>
        </authorList>
    </citation>
    <scope>NUCLEOTIDE SEQUENCE</scope>
    <source>
        <strain evidence="3">CCMP3105</strain>
    </source>
</reference>
<name>A0A7S4QUI8_9DINO</name>
<evidence type="ECO:0000256" key="2">
    <source>
        <dbReference type="SAM" id="MobiDB-lite"/>
    </source>
</evidence>